<keyword evidence="1" id="KW-0472">Membrane</keyword>
<evidence type="ECO:0000256" key="1">
    <source>
        <dbReference type="SAM" id="Phobius"/>
    </source>
</evidence>
<gene>
    <name evidence="2" type="ORF">TTHERM_001027730</name>
</gene>
<feature type="transmembrane region" description="Helical" evidence="1">
    <location>
        <begin position="37"/>
        <end position="56"/>
    </location>
</feature>
<dbReference type="GeneID" id="24441466"/>
<proteinExistence type="predicted"/>
<evidence type="ECO:0000313" key="2">
    <source>
        <dbReference type="EMBL" id="EWS72886.1"/>
    </source>
</evidence>
<sequence>MLLMEFSASNTKNTQKIILKIKIFKFFKTHIILKLQYLQYFLFVIIYLQFHLQYFCRLEEDSDKINYNHLQSLYRKILYKVIRKMIQFQIQTLIIKAVQIMFEDLTKLNFFQRLQTQLNLLSNFQINLFINFQTNLIQQIYIKQLLISLCKMNYLLYFTLIFHISNSMNSYLCFQQISYNYIYLNFLIQILLILFMQKYHISQQNNT</sequence>
<reference evidence="3" key="1">
    <citation type="journal article" date="2006" name="PLoS Biol.">
        <title>Macronuclear genome sequence of the ciliate Tetrahymena thermophila, a model eukaryote.</title>
        <authorList>
            <person name="Eisen J.A."/>
            <person name="Coyne R.S."/>
            <person name="Wu M."/>
            <person name="Wu D."/>
            <person name="Thiagarajan M."/>
            <person name="Wortman J.R."/>
            <person name="Badger J.H."/>
            <person name="Ren Q."/>
            <person name="Amedeo P."/>
            <person name="Jones K.M."/>
            <person name="Tallon L.J."/>
            <person name="Delcher A.L."/>
            <person name="Salzberg S.L."/>
            <person name="Silva J.C."/>
            <person name="Haas B.J."/>
            <person name="Majoros W.H."/>
            <person name="Farzad M."/>
            <person name="Carlton J.M."/>
            <person name="Smith R.K. Jr."/>
            <person name="Garg J."/>
            <person name="Pearlman R.E."/>
            <person name="Karrer K.M."/>
            <person name="Sun L."/>
            <person name="Manning G."/>
            <person name="Elde N.C."/>
            <person name="Turkewitz A.P."/>
            <person name="Asai D.J."/>
            <person name="Wilkes D.E."/>
            <person name="Wang Y."/>
            <person name="Cai H."/>
            <person name="Collins K."/>
            <person name="Stewart B.A."/>
            <person name="Lee S.R."/>
            <person name="Wilamowska K."/>
            <person name="Weinberg Z."/>
            <person name="Ruzzo W.L."/>
            <person name="Wloga D."/>
            <person name="Gaertig J."/>
            <person name="Frankel J."/>
            <person name="Tsao C.-C."/>
            <person name="Gorovsky M.A."/>
            <person name="Keeling P.J."/>
            <person name="Waller R.F."/>
            <person name="Patron N.J."/>
            <person name="Cherry J.M."/>
            <person name="Stover N.A."/>
            <person name="Krieger C.J."/>
            <person name="del Toro C."/>
            <person name="Ryder H.F."/>
            <person name="Williamson S.C."/>
            <person name="Barbeau R.A."/>
            <person name="Hamilton E.P."/>
            <person name="Orias E."/>
        </authorList>
    </citation>
    <scope>NUCLEOTIDE SEQUENCE [LARGE SCALE GENOMIC DNA]</scope>
    <source>
        <strain evidence="3">SB210</strain>
    </source>
</reference>
<dbReference type="RefSeq" id="XP_012654583.1">
    <property type="nucleotide sequence ID" value="XM_012799129.1"/>
</dbReference>
<keyword evidence="3" id="KW-1185">Reference proteome</keyword>
<evidence type="ECO:0000313" key="3">
    <source>
        <dbReference type="Proteomes" id="UP000009168"/>
    </source>
</evidence>
<feature type="transmembrane region" description="Helical" evidence="1">
    <location>
        <begin position="177"/>
        <end position="196"/>
    </location>
</feature>
<name>W7XFT9_TETTS</name>
<feature type="transmembrane region" description="Helical" evidence="1">
    <location>
        <begin position="145"/>
        <end position="165"/>
    </location>
</feature>
<keyword evidence="1 2" id="KW-0812">Transmembrane</keyword>
<dbReference type="AlphaFoldDB" id="W7XFT9"/>
<dbReference type="KEGG" id="tet:TTHERM_001027730"/>
<accession>W7XFT9</accession>
<dbReference type="InParanoid" id="W7XFT9"/>
<protein>
    <submittedName>
        <fullName evidence="2">Transmembrane protein, putative</fullName>
    </submittedName>
</protein>
<keyword evidence="1" id="KW-1133">Transmembrane helix</keyword>
<dbReference type="EMBL" id="GG662566">
    <property type="protein sequence ID" value="EWS72886.1"/>
    <property type="molecule type" value="Genomic_DNA"/>
</dbReference>
<organism evidence="2 3">
    <name type="scientific">Tetrahymena thermophila (strain SB210)</name>
    <dbReference type="NCBI Taxonomy" id="312017"/>
    <lineage>
        <taxon>Eukaryota</taxon>
        <taxon>Sar</taxon>
        <taxon>Alveolata</taxon>
        <taxon>Ciliophora</taxon>
        <taxon>Intramacronucleata</taxon>
        <taxon>Oligohymenophorea</taxon>
        <taxon>Hymenostomatida</taxon>
        <taxon>Tetrahymenina</taxon>
        <taxon>Tetrahymenidae</taxon>
        <taxon>Tetrahymena</taxon>
    </lineage>
</organism>
<dbReference type="Proteomes" id="UP000009168">
    <property type="component" value="Unassembled WGS sequence"/>
</dbReference>